<dbReference type="FunFam" id="3.40.50.11350:FF:000011">
    <property type="entry name" value="O-fucosyltransferase 28"/>
    <property type="match status" value="1"/>
</dbReference>
<evidence type="ECO:0000256" key="12">
    <source>
        <dbReference type="ARBA" id="ARBA00023277"/>
    </source>
</evidence>
<evidence type="ECO:0000256" key="8">
    <source>
        <dbReference type="ARBA" id="ARBA00022989"/>
    </source>
</evidence>
<keyword evidence="5" id="KW-0808">Transferase</keyword>
<dbReference type="PANTHER" id="PTHR31741">
    <property type="entry name" value="OS02G0726500 PROTEIN-RELATED"/>
    <property type="match status" value="1"/>
</dbReference>
<evidence type="ECO:0000256" key="4">
    <source>
        <dbReference type="ARBA" id="ARBA00022676"/>
    </source>
</evidence>
<dbReference type="Pfam" id="PF10250">
    <property type="entry name" value="O-FucT"/>
    <property type="match status" value="1"/>
</dbReference>
<evidence type="ECO:0000256" key="3">
    <source>
        <dbReference type="ARBA" id="ARBA00007737"/>
    </source>
</evidence>
<evidence type="ECO:0000313" key="17">
    <source>
        <dbReference type="Proteomes" id="UP000685013"/>
    </source>
</evidence>
<proteinExistence type="inferred from homology"/>
<comment type="similarity">
    <text evidence="14">Belongs to the peroxidase family.</text>
</comment>
<dbReference type="GO" id="GO:0016757">
    <property type="term" value="F:glycosyltransferase activity"/>
    <property type="evidence" value="ECO:0007669"/>
    <property type="project" value="UniProtKB-KW"/>
</dbReference>
<evidence type="ECO:0000256" key="11">
    <source>
        <dbReference type="ARBA" id="ARBA00023253"/>
    </source>
</evidence>
<evidence type="ECO:0000256" key="9">
    <source>
        <dbReference type="ARBA" id="ARBA00023136"/>
    </source>
</evidence>
<reference evidence="16 17" key="1">
    <citation type="journal article" date="2021" name="Hortic Res">
        <title>The domestication of Cucurbita argyrosperma as revealed by the genome of its wild relative.</title>
        <authorList>
            <person name="Barrera-Redondo J."/>
            <person name="Sanchez-de la Vega G."/>
            <person name="Aguirre-Liguori J.A."/>
            <person name="Castellanos-Morales G."/>
            <person name="Gutierrez-Guerrero Y.T."/>
            <person name="Aguirre-Dugua X."/>
            <person name="Aguirre-Planter E."/>
            <person name="Tenaillon M.I."/>
            <person name="Lira-Saade R."/>
            <person name="Eguiarte L.E."/>
        </authorList>
    </citation>
    <scope>NUCLEOTIDE SEQUENCE [LARGE SCALE GENOMIC DNA]</scope>
    <source>
        <strain evidence="16">JBR-2021</strain>
    </source>
</reference>
<evidence type="ECO:0000256" key="13">
    <source>
        <dbReference type="ARBA" id="ARBA00030350"/>
    </source>
</evidence>
<keyword evidence="10" id="KW-0325">Glycoprotein</keyword>
<evidence type="ECO:0000256" key="14">
    <source>
        <dbReference type="RuleBase" id="RU004241"/>
    </source>
</evidence>
<gene>
    <name evidence="16" type="primary">OFUT7</name>
    <name evidence="16" type="ORF">SDJN03_14021</name>
</gene>
<evidence type="ECO:0000259" key="15">
    <source>
        <dbReference type="PROSITE" id="PS50873"/>
    </source>
</evidence>
<feature type="domain" description="Plant heme peroxidase family profile" evidence="15">
    <location>
        <begin position="554"/>
        <end position="733"/>
    </location>
</feature>
<dbReference type="CDD" id="cd00314">
    <property type="entry name" value="plant_peroxidase_like"/>
    <property type="match status" value="1"/>
</dbReference>
<organism evidence="16 17">
    <name type="scientific">Cucurbita argyrosperma subsp. sororia</name>
    <dbReference type="NCBI Taxonomy" id="37648"/>
    <lineage>
        <taxon>Eukaryota</taxon>
        <taxon>Viridiplantae</taxon>
        <taxon>Streptophyta</taxon>
        <taxon>Embryophyta</taxon>
        <taxon>Tracheophyta</taxon>
        <taxon>Spermatophyta</taxon>
        <taxon>Magnoliopsida</taxon>
        <taxon>eudicotyledons</taxon>
        <taxon>Gunneridae</taxon>
        <taxon>Pentapetalae</taxon>
        <taxon>rosids</taxon>
        <taxon>fabids</taxon>
        <taxon>Cucurbitales</taxon>
        <taxon>Cucurbitaceae</taxon>
        <taxon>Cucurbiteae</taxon>
        <taxon>Cucurbita</taxon>
    </lineage>
</organism>
<evidence type="ECO:0000256" key="6">
    <source>
        <dbReference type="ARBA" id="ARBA00022692"/>
    </source>
</evidence>
<dbReference type="Pfam" id="PF00141">
    <property type="entry name" value="peroxidase"/>
    <property type="match status" value="1"/>
</dbReference>
<keyword evidence="12" id="KW-0119">Carbohydrate metabolism</keyword>
<dbReference type="InterPro" id="IPR024709">
    <property type="entry name" value="FucosylTrfase_pln"/>
</dbReference>
<evidence type="ECO:0000256" key="7">
    <source>
        <dbReference type="ARBA" id="ARBA00022968"/>
    </source>
</evidence>
<dbReference type="GO" id="GO:0016020">
    <property type="term" value="C:membrane"/>
    <property type="evidence" value="ECO:0007669"/>
    <property type="project" value="UniProtKB-SubCell"/>
</dbReference>
<keyword evidence="8" id="KW-1133">Transmembrane helix</keyword>
<dbReference type="EMBL" id="JAGKQH010000009">
    <property type="protein sequence ID" value="KAG6591675.1"/>
    <property type="molecule type" value="Genomic_DNA"/>
</dbReference>
<keyword evidence="7" id="KW-0735">Signal-anchor</keyword>
<comment type="subcellular location">
    <subcellularLocation>
        <location evidence="1">Membrane</location>
        <topology evidence="1">Single-pass type II membrane protein</topology>
    </subcellularLocation>
</comment>
<dbReference type="InterPro" id="IPR019378">
    <property type="entry name" value="GDP-Fuc_O-FucTrfase"/>
</dbReference>
<evidence type="ECO:0000256" key="2">
    <source>
        <dbReference type="ARBA" id="ARBA00004881"/>
    </source>
</evidence>
<dbReference type="InterPro" id="IPR002016">
    <property type="entry name" value="Haem_peroxidase"/>
</dbReference>
<evidence type="ECO:0000313" key="16">
    <source>
        <dbReference type="EMBL" id="KAG6591675.1"/>
    </source>
</evidence>
<keyword evidence="11" id="KW-0294">Fucose metabolism</keyword>
<dbReference type="AlphaFoldDB" id="A0AAV6N458"/>
<dbReference type="PROSITE" id="PS50873">
    <property type="entry name" value="PEROXIDASE_4"/>
    <property type="match status" value="1"/>
</dbReference>
<dbReference type="GO" id="GO:0004601">
    <property type="term" value="F:peroxidase activity"/>
    <property type="evidence" value="ECO:0007669"/>
    <property type="project" value="InterPro"/>
</dbReference>
<dbReference type="GO" id="GO:0006979">
    <property type="term" value="P:response to oxidative stress"/>
    <property type="evidence" value="ECO:0007669"/>
    <property type="project" value="InterPro"/>
</dbReference>
<dbReference type="CDD" id="cd11299">
    <property type="entry name" value="O-FucT_plant"/>
    <property type="match status" value="1"/>
</dbReference>
<sequence>MQRPRRRAVLVMRKLLTCTMCSMALVVVLSVPVQIFPSSRDVPIFSRSHRLPTQGELRFRRPVPEQSLTQELAPLRWSKAHRLFHKICDMVAIARIINATLVIPELDKHSFWKDSSKFSDIFDEDHFINSLSNDVKVIKKLPKEFSTITRAVKHFRSWSGVDYYRDEIASMWKDYPVIRAAKSDSRLANNNLPSDIQKLRCRACYEALRFAPKIEAMGKLLVDRMRSYGPYIALHLRYEKDMLSFSGCTHDLSPAEADELRMIRENTSYWKVKNIDPKEQRSKGRCPLTPKEVGIFLNALGYPSSTPIYIASGDIYGGESHMSDLQSRYPLLMRKELLASSEELEPFVHHASQMAALDYIVSVESYVFISSYSGNMARAVEGHRRFLGHRRTISPDRKALVRLFDKLEQGTMKEGDNLATRIIELHKQRQGSARKRKGPISELQRARERERALFTMGVSFLSSLISFPTLVPPQSALSSATAFSPPSHIVRVRCAQIKTDADNEDRQFSRRDVLQGFGGTLALGLMVNSDLMVEPAYAADLIQRRQRSEFLSSIKGTFYTAIKKNPDIVPSLLTLALNDAVTYDKATKSGGPNGSIRFSSEISRPENENLSSALSLLEEAKKEIDSYSKGGPISYADLIQFAAQSAVKSTFLAAAIRKCGGNEEKGNLLYTAYGSNGQWGLFDRQFGRSDAEAPDPEGRVPIWGKASVQEMKEKFSAIGLGPRQLAVLSAFLGPDQAATEEFLASDPDVLPWVQKYQRSRETVSQTDYEVDLITTLTKISSLGQQINYEAYTYPVKKVDLSKLKL</sequence>
<keyword evidence="17" id="KW-1185">Reference proteome</keyword>
<accession>A0AAV6N458</accession>
<comment type="caution">
    <text evidence="16">The sequence shown here is derived from an EMBL/GenBank/DDBJ whole genome shotgun (WGS) entry which is preliminary data.</text>
</comment>
<comment type="pathway">
    <text evidence="2">Glycan metabolism.</text>
</comment>
<comment type="similarity">
    <text evidence="3">Belongs to the glycosyltransferase GT106 family.</text>
</comment>
<dbReference type="GO" id="GO:0020037">
    <property type="term" value="F:heme binding"/>
    <property type="evidence" value="ECO:0007669"/>
    <property type="project" value="InterPro"/>
</dbReference>
<dbReference type="FunFam" id="1.10.520.10:FF:000013">
    <property type="entry name" value="thylakoid lumenal 29 kDa protein, chloroplastic"/>
    <property type="match status" value="1"/>
</dbReference>
<evidence type="ECO:0000256" key="1">
    <source>
        <dbReference type="ARBA" id="ARBA00004606"/>
    </source>
</evidence>
<evidence type="ECO:0000256" key="10">
    <source>
        <dbReference type="ARBA" id="ARBA00023180"/>
    </source>
</evidence>
<keyword evidence="6" id="KW-0812">Transmembrane</keyword>
<keyword evidence="4" id="KW-0328">Glycosyltransferase</keyword>
<name>A0AAV6N458_9ROSI</name>
<dbReference type="PANTHER" id="PTHR31741:SF1">
    <property type="entry name" value="O-FUCOSYLTRANSFERASE 7"/>
    <property type="match status" value="1"/>
</dbReference>
<feature type="non-terminal residue" evidence="16">
    <location>
        <position position="1"/>
    </location>
</feature>
<dbReference type="Proteomes" id="UP000685013">
    <property type="component" value="Chromosome 9"/>
</dbReference>
<dbReference type="GO" id="GO:0006004">
    <property type="term" value="P:fucose metabolic process"/>
    <property type="evidence" value="ECO:0007669"/>
    <property type="project" value="UniProtKB-KW"/>
</dbReference>
<keyword evidence="9" id="KW-0472">Membrane</keyword>
<evidence type="ECO:0000256" key="5">
    <source>
        <dbReference type="ARBA" id="ARBA00022679"/>
    </source>
</evidence>
<dbReference type="GO" id="GO:0005737">
    <property type="term" value="C:cytoplasm"/>
    <property type="evidence" value="ECO:0007669"/>
    <property type="project" value="TreeGrafter"/>
</dbReference>
<protein>
    <recommendedName>
        <fullName evidence="13">O-fucosyltransferase family protein</fullName>
    </recommendedName>
</protein>